<gene>
    <name evidence="1" type="ORF">JJB09_04020</name>
</gene>
<dbReference type="Proteomes" id="UP000633219">
    <property type="component" value="Unassembled WGS sequence"/>
</dbReference>
<reference evidence="1" key="1">
    <citation type="submission" date="2021-01" db="EMBL/GenBank/DDBJ databases">
        <title>Rhizobium sp. strain KVB221 16S ribosomal RNA gene Genome sequencing and assembly.</title>
        <authorList>
            <person name="Kang M."/>
        </authorList>
    </citation>
    <scope>NUCLEOTIDE SEQUENCE</scope>
    <source>
        <strain evidence="1">KVB221</strain>
    </source>
</reference>
<proteinExistence type="predicted"/>
<protein>
    <submittedName>
        <fullName evidence="1">Uncharacterized protein</fullName>
    </submittedName>
</protein>
<evidence type="ECO:0000313" key="2">
    <source>
        <dbReference type="Proteomes" id="UP000633219"/>
    </source>
</evidence>
<keyword evidence="2" id="KW-1185">Reference proteome</keyword>
<organism evidence="1 2">
    <name type="scientific">Rhizobium setariae</name>
    <dbReference type="NCBI Taxonomy" id="2801340"/>
    <lineage>
        <taxon>Bacteria</taxon>
        <taxon>Pseudomonadati</taxon>
        <taxon>Pseudomonadota</taxon>
        <taxon>Alphaproteobacteria</taxon>
        <taxon>Hyphomicrobiales</taxon>
        <taxon>Rhizobiaceae</taxon>
        <taxon>Rhizobium/Agrobacterium group</taxon>
        <taxon>Rhizobium</taxon>
    </lineage>
</organism>
<comment type="caution">
    <text evidence="1">The sequence shown here is derived from an EMBL/GenBank/DDBJ whole genome shotgun (WGS) entry which is preliminary data.</text>
</comment>
<name>A0A936YMX2_9HYPH</name>
<accession>A0A936YMX2</accession>
<evidence type="ECO:0000313" key="1">
    <source>
        <dbReference type="EMBL" id="MBL0371186.1"/>
    </source>
</evidence>
<dbReference type="AlphaFoldDB" id="A0A936YMX2"/>
<dbReference type="RefSeq" id="WP_201654230.1">
    <property type="nucleotide sequence ID" value="NZ_JAEQNC010000002.1"/>
</dbReference>
<sequence>MSYDPMPALRRLETGDVDAAWKELWNNLHHQGDVGTASYAAVPEIVRIAVELDFRDWNAYALVATIDECRLDDGNPELSPSAGMPYFAALTKLAEKGASEILASDDALLTRSILAVLAFAKGASHVGSFALLATDEQEELLAI</sequence>
<dbReference type="EMBL" id="JAEQNC010000002">
    <property type="protein sequence ID" value="MBL0371186.1"/>
    <property type="molecule type" value="Genomic_DNA"/>
</dbReference>